<evidence type="ECO:0000313" key="2">
    <source>
        <dbReference type="EMBL" id="CAK9215331.1"/>
    </source>
</evidence>
<dbReference type="InterPro" id="IPR006797">
    <property type="entry name" value="PRELI/MSF1_dom"/>
</dbReference>
<dbReference type="PANTHER" id="PTHR11158">
    <property type="entry name" value="MSF1/PX19 RELATED"/>
    <property type="match status" value="1"/>
</dbReference>
<gene>
    <name evidence="2" type="ORF">CSSPTR1EN2_LOCUS12678</name>
</gene>
<keyword evidence="3" id="KW-1185">Reference proteome</keyword>
<evidence type="ECO:0000313" key="3">
    <source>
        <dbReference type="Proteomes" id="UP001497512"/>
    </source>
</evidence>
<dbReference type="Pfam" id="PF04707">
    <property type="entry name" value="PRELI"/>
    <property type="match status" value="1"/>
</dbReference>
<dbReference type="PROSITE" id="PS50904">
    <property type="entry name" value="PRELI_MSF1"/>
    <property type="match status" value="1"/>
</dbReference>
<feature type="domain" description="PRELI/MSF1" evidence="1">
    <location>
        <begin position="2"/>
        <end position="180"/>
    </location>
</feature>
<sequence>MVRGFVQEHVFKHPWERVTAANWRKYTDTEHRSLLSHVVEVDTIERTLDRSRGELYSTRAITVNAPGPWWLQRLMGDTVCHCLEQSTVNAGTRTMEMVTRNMTLKDFVEVEEKCWYKPHPENPEWTVFRQETNITCATLSALASMAEKIEQKCAERFQQNSAHGRDVMEKVCSFLERTEAAGVTL</sequence>
<evidence type="ECO:0000259" key="1">
    <source>
        <dbReference type="PROSITE" id="PS50904"/>
    </source>
</evidence>
<reference evidence="2" key="1">
    <citation type="submission" date="2024-02" db="EMBL/GenBank/DDBJ databases">
        <authorList>
            <consortium name="ELIXIR-Norway"/>
            <consortium name="Elixir Norway"/>
        </authorList>
    </citation>
    <scope>NUCLEOTIDE SEQUENCE</scope>
</reference>
<name>A0ABP0U8N6_9BRYO</name>
<dbReference type="InterPro" id="IPR037365">
    <property type="entry name" value="Slowmo/Ups"/>
</dbReference>
<accession>A0ABP0U8N6</accession>
<dbReference type="Proteomes" id="UP001497512">
    <property type="component" value="Chromosome 2"/>
</dbReference>
<organism evidence="2 3">
    <name type="scientific">Sphagnum troendelagicum</name>
    <dbReference type="NCBI Taxonomy" id="128251"/>
    <lineage>
        <taxon>Eukaryota</taxon>
        <taxon>Viridiplantae</taxon>
        <taxon>Streptophyta</taxon>
        <taxon>Embryophyta</taxon>
        <taxon>Bryophyta</taxon>
        <taxon>Sphagnophytina</taxon>
        <taxon>Sphagnopsida</taxon>
        <taxon>Sphagnales</taxon>
        <taxon>Sphagnaceae</taxon>
        <taxon>Sphagnum</taxon>
    </lineage>
</organism>
<dbReference type="EMBL" id="OZ019894">
    <property type="protein sequence ID" value="CAK9215331.1"/>
    <property type="molecule type" value="Genomic_DNA"/>
</dbReference>
<protein>
    <recommendedName>
        <fullName evidence="1">PRELI/MSF1 domain-containing protein</fullName>
    </recommendedName>
</protein>
<proteinExistence type="predicted"/>